<keyword evidence="3 4" id="KW-0408">Iron</keyword>
<proteinExistence type="inferred from homology"/>
<accession>A0A9D4ZBQ1</accession>
<dbReference type="EMBL" id="JABFUD020000016">
    <property type="protein sequence ID" value="KAI5068062.1"/>
    <property type="molecule type" value="Genomic_DNA"/>
</dbReference>
<dbReference type="Pfam" id="PF03171">
    <property type="entry name" value="2OG-FeII_Oxy"/>
    <property type="match status" value="1"/>
</dbReference>
<dbReference type="InterPro" id="IPR005123">
    <property type="entry name" value="Oxoglu/Fe-dep_dioxygenase_dom"/>
</dbReference>
<dbReference type="PANTHER" id="PTHR47991">
    <property type="entry name" value="OXOGLUTARATE/IRON-DEPENDENT DIOXYGENASE"/>
    <property type="match status" value="1"/>
</dbReference>
<keyword evidence="2 4" id="KW-0479">Metal-binding</keyword>
<comment type="caution">
    <text evidence="6">The sequence shown here is derived from an EMBL/GenBank/DDBJ whole genome shotgun (WGS) entry which is preliminary data.</text>
</comment>
<name>A0A9D4ZBQ1_ADICA</name>
<dbReference type="Proteomes" id="UP000886520">
    <property type="component" value="Chromosome 16"/>
</dbReference>
<dbReference type="GO" id="GO:0046872">
    <property type="term" value="F:metal ion binding"/>
    <property type="evidence" value="ECO:0007669"/>
    <property type="project" value="UniProtKB-KW"/>
</dbReference>
<dbReference type="GO" id="GO:0016491">
    <property type="term" value="F:oxidoreductase activity"/>
    <property type="evidence" value="ECO:0007669"/>
    <property type="project" value="UniProtKB-KW"/>
</dbReference>
<dbReference type="InterPro" id="IPR027443">
    <property type="entry name" value="IPNS-like_sf"/>
</dbReference>
<evidence type="ECO:0000259" key="5">
    <source>
        <dbReference type="PROSITE" id="PS51471"/>
    </source>
</evidence>
<evidence type="ECO:0000256" key="4">
    <source>
        <dbReference type="RuleBase" id="RU003682"/>
    </source>
</evidence>
<protein>
    <recommendedName>
        <fullName evidence="5">Fe2OG dioxygenase domain-containing protein</fullName>
    </recommendedName>
</protein>
<organism evidence="6 7">
    <name type="scientific">Adiantum capillus-veneris</name>
    <name type="common">Maidenhair fern</name>
    <dbReference type="NCBI Taxonomy" id="13818"/>
    <lineage>
        <taxon>Eukaryota</taxon>
        <taxon>Viridiplantae</taxon>
        <taxon>Streptophyta</taxon>
        <taxon>Embryophyta</taxon>
        <taxon>Tracheophyta</taxon>
        <taxon>Polypodiopsida</taxon>
        <taxon>Polypodiidae</taxon>
        <taxon>Polypodiales</taxon>
        <taxon>Pteridineae</taxon>
        <taxon>Pteridaceae</taxon>
        <taxon>Vittarioideae</taxon>
        <taxon>Adiantum</taxon>
    </lineage>
</organism>
<dbReference type="InterPro" id="IPR050295">
    <property type="entry name" value="Plant_2OG-oxidoreductases"/>
</dbReference>
<evidence type="ECO:0000256" key="1">
    <source>
        <dbReference type="ARBA" id="ARBA00008056"/>
    </source>
</evidence>
<dbReference type="PROSITE" id="PS51471">
    <property type="entry name" value="FE2OG_OXY"/>
    <property type="match status" value="1"/>
</dbReference>
<reference evidence="6" key="1">
    <citation type="submission" date="2021-01" db="EMBL/GenBank/DDBJ databases">
        <title>Adiantum capillus-veneris genome.</title>
        <authorList>
            <person name="Fang Y."/>
            <person name="Liao Q."/>
        </authorList>
    </citation>
    <scope>NUCLEOTIDE SEQUENCE</scope>
    <source>
        <strain evidence="6">H3</strain>
        <tissue evidence="6">Leaf</tissue>
    </source>
</reference>
<keyword evidence="4" id="KW-0560">Oxidoreductase</keyword>
<evidence type="ECO:0000313" key="6">
    <source>
        <dbReference type="EMBL" id="KAI5068062.1"/>
    </source>
</evidence>
<dbReference type="InterPro" id="IPR026992">
    <property type="entry name" value="DIOX_N"/>
</dbReference>
<gene>
    <name evidence="6" type="ORF">GOP47_0016407</name>
</gene>
<dbReference type="Gene3D" id="2.60.120.330">
    <property type="entry name" value="B-lactam Antibiotic, Isopenicillin N Synthase, Chain"/>
    <property type="match status" value="1"/>
</dbReference>
<evidence type="ECO:0000256" key="3">
    <source>
        <dbReference type="ARBA" id="ARBA00023004"/>
    </source>
</evidence>
<dbReference type="OrthoDB" id="288590at2759"/>
<evidence type="ECO:0000256" key="2">
    <source>
        <dbReference type="ARBA" id="ARBA00022723"/>
    </source>
</evidence>
<comment type="similarity">
    <text evidence="1 4">Belongs to the iron/ascorbate-dependent oxidoreductase family.</text>
</comment>
<keyword evidence="7" id="KW-1185">Reference proteome</keyword>
<dbReference type="InterPro" id="IPR044861">
    <property type="entry name" value="IPNS-like_FE2OG_OXY"/>
</dbReference>
<feature type="domain" description="Fe2OG dioxygenase" evidence="5">
    <location>
        <begin position="218"/>
        <end position="322"/>
    </location>
</feature>
<dbReference type="SUPFAM" id="SSF51197">
    <property type="entry name" value="Clavaminate synthase-like"/>
    <property type="match status" value="1"/>
</dbReference>
<sequence length="322" mass="36331">MEMTSNIGEAGEGGHEKKNQVKLVQELLEMAVREVPREFLVPAEERPQNNADHLIKKTQPGFLPLIDLGGLLHPLSQAHTLHQIAVACEEWGFFQAINHGIPQSIIEGARLATRQFFELPMEKKLPYYVDNKNFDGFLGYGHTDFFQGVATNWMDSLFGFLAPEPLKRIDLWPSQPQKLRGMVESYGLELQSLFTRLLAAISKSLGKMDDHLEKEFQHYNLFFRANYYPPCPQPELVLGTHGHKDHGSLTVLLQDKDMDGLQVFKNGQWFSIDPTPNALVINIGDQLQTLTNGKYKSALHRGVVSSDQTIMTLVAHLDPPHP</sequence>
<dbReference type="Pfam" id="PF14226">
    <property type="entry name" value="DIOX_N"/>
    <property type="match status" value="1"/>
</dbReference>
<dbReference type="AlphaFoldDB" id="A0A9D4ZBQ1"/>
<evidence type="ECO:0000313" key="7">
    <source>
        <dbReference type="Proteomes" id="UP000886520"/>
    </source>
</evidence>